<dbReference type="Proteomes" id="UP000314294">
    <property type="component" value="Unassembled WGS sequence"/>
</dbReference>
<dbReference type="EMBL" id="SRLO01000284">
    <property type="protein sequence ID" value="TNN62920.1"/>
    <property type="molecule type" value="Genomic_DNA"/>
</dbReference>
<evidence type="ECO:0000313" key="1">
    <source>
        <dbReference type="EMBL" id="TNN62920.1"/>
    </source>
</evidence>
<reference evidence="1 2" key="1">
    <citation type="submission" date="2019-03" db="EMBL/GenBank/DDBJ databases">
        <title>First draft genome of Liparis tanakae, snailfish: a comprehensive survey of snailfish specific genes.</title>
        <authorList>
            <person name="Kim W."/>
            <person name="Song I."/>
            <person name="Jeong J.-H."/>
            <person name="Kim D."/>
            <person name="Kim S."/>
            <person name="Ryu S."/>
            <person name="Song J.Y."/>
            <person name="Lee S.K."/>
        </authorList>
    </citation>
    <scope>NUCLEOTIDE SEQUENCE [LARGE SCALE GENOMIC DNA]</scope>
    <source>
        <tissue evidence="1">Muscle</tissue>
    </source>
</reference>
<protein>
    <submittedName>
        <fullName evidence="1">Uncharacterized protein</fullName>
    </submittedName>
</protein>
<accession>A0A4Z2HBL7</accession>
<proteinExistence type="predicted"/>
<keyword evidence="2" id="KW-1185">Reference proteome</keyword>
<gene>
    <name evidence="1" type="ORF">EYF80_026872</name>
</gene>
<dbReference type="AlphaFoldDB" id="A0A4Z2HBL7"/>
<comment type="caution">
    <text evidence="1">The sequence shown here is derived from an EMBL/GenBank/DDBJ whole genome shotgun (WGS) entry which is preliminary data.</text>
</comment>
<sequence length="106" mass="11896">MSTSPSGEGGAEKVSTQASGTEFLMSYRKRNMKATFARAIPSLDIIDPARPWRLSEYGNEAFHLFPDARRESLSYLSQSSAGFRWDCRPCKTSRARHTSMSDPKQC</sequence>
<evidence type="ECO:0000313" key="2">
    <source>
        <dbReference type="Proteomes" id="UP000314294"/>
    </source>
</evidence>
<organism evidence="1 2">
    <name type="scientific">Liparis tanakae</name>
    <name type="common">Tanaka's snailfish</name>
    <dbReference type="NCBI Taxonomy" id="230148"/>
    <lineage>
        <taxon>Eukaryota</taxon>
        <taxon>Metazoa</taxon>
        <taxon>Chordata</taxon>
        <taxon>Craniata</taxon>
        <taxon>Vertebrata</taxon>
        <taxon>Euteleostomi</taxon>
        <taxon>Actinopterygii</taxon>
        <taxon>Neopterygii</taxon>
        <taxon>Teleostei</taxon>
        <taxon>Neoteleostei</taxon>
        <taxon>Acanthomorphata</taxon>
        <taxon>Eupercaria</taxon>
        <taxon>Perciformes</taxon>
        <taxon>Cottioidei</taxon>
        <taxon>Cottales</taxon>
        <taxon>Liparidae</taxon>
        <taxon>Liparis</taxon>
    </lineage>
</organism>
<name>A0A4Z2HBL7_9TELE</name>